<keyword evidence="2" id="KW-1185">Reference proteome</keyword>
<evidence type="ECO:0000313" key="1">
    <source>
        <dbReference type="EMBL" id="GAA3955449.1"/>
    </source>
</evidence>
<accession>A0ABP7NXW1</accession>
<evidence type="ECO:0008006" key="3">
    <source>
        <dbReference type="Google" id="ProtNLM"/>
    </source>
</evidence>
<proteinExistence type="predicted"/>
<protein>
    <recommendedName>
        <fullName evidence="3">Aspartyl protease</fullName>
    </recommendedName>
</protein>
<name>A0ABP7NXW1_9SPHI</name>
<sequence length="261" mass="29363">MPAILNGKDSLNLMFHTAANAITLTEETIKRLNDLSFSGVDTVKSWGGSDNESRFSKNNILQIGSLKWEGQSIWENKNSGQETDGKFGTDLFENKVIELDFEENVMRISNNLPGKIKKYQKLKLSFENDYMFIEAGFKIADLTLSNKFLIHSGYSGALLFDDKFVAENKLDQKLKIVDEKQLKDSYGNILKTQKAVLPLLSIGKMNLPNVPASFFTGGIGRQKMSIIGGDVLKRFNIIIDANRTFIYLKANKLKTLNYSNI</sequence>
<organism evidence="1 2">
    <name type="scientific">Pedobacter ginsengiterrae</name>
    <dbReference type="NCBI Taxonomy" id="871696"/>
    <lineage>
        <taxon>Bacteria</taxon>
        <taxon>Pseudomonadati</taxon>
        <taxon>Bacteroidota</taxon>
        <taxon>Sphingobacteriia</taxon>
        <taxon>Sphingobacteriales</taxon>
        <taxon>Sphingobacteriaceae</taxon>
        <taxon>Pedobacter</taxon>
    </lineage>
</organism>
<dbReference type="Proteomes" id="UP001501081">
    <property type="component" value="Unassembled WGS sequence"/>
</dbReference>
<comment type="caution">
    <text evidence="1">The sequence shown here is derived from an EMBL/GenBank/DDBJ whole genome shotgun (WGS) entry which is preliminary data.</text>
</comment>
<dbReference type="Gene3D" id="2.40.70.10">
    <property type="entry name" value="Acid Proteases"/>
    <property type="match status" value="1"/>
</dbReference>
<dbReference type="EMBL" id="BAABAK010000003">
    <property type="protein sequence ID" value="GAA3955449.1"/>
    <property type="molecule type" value="Genomic_DNA"/>
</dbReference>
<evidence type="ECO:0000313" key="2">
    <source>
        <dbReference type="Proteomes" id="UP001501081"/>
    </source>
</evidence>
<gene>
    <name evidence="1" type="ORF">GCM10022246_06920</name>
</gene>
<dbReference type="InterPro" id="IPR021109">
    <property type="entry name" value="Peptidase_aspartic_dom_sf"/>
</dbReference>
<reference evidence="2" key="1">
    <citation type="journal article" date="2019" name="Int. J. Syst. Evol. Microbiol.">
        <title>The Global Catalogue of Microorganisms (GCM) 10K type strain sequencing project: providing services to taxonomists for standard genome sequencing and annotation.</title>
        <authorList>
            <consortium name="The Broad Institute Genomics Platform"/>
            <consortium name="The Broad Institute Genome Sequencing Center for Infectious Disease"/>
            <person name="Wu L."/>
            <person name="Ma J."/>
        </authorList>
    </citation>
    <scope>NUCLEOTIDE SEQUENCE [LARGE SCALE GENOMIC DNA]</scope>
    <source>
        <strain evidence="2">JCM 17338</strain>
    </source>
</reference>